<feature type="coiled-coil region" evidence="1">
    <location>
        <begin position="233"/>
        <end position="267"/>
    </location>
</feature>
<dbReference type="EMBL" id="JASDDK010000002">
    <property type="protein sequence ID" value="MDN3492785.1"/>
    <property type="molecule type" value="Genomic_DNA"/>
</dbReference>
<sequence>MIEYPRIFSLSTVGVRQHYNQDYLLHRVRTDFTGNNGIGKSLIADLFQLIFIGQKSKINFGTESFKNKDRHIHTLPYKTDDAYVFIHIEFKEGEFITIGTNIGNKRSRPLKSFWILNQAYNENDKKELEALSLNADQLAYSKDFLKDGHFLPIQQLAKHLRNNKKGYLKSFTDLDDKKDYYEFLYKNELIPINLAINENLDAFAKVIQSFSKANSLDTESDKILKDFLFENSLETLQSKYKSNKEKLEKLIDEYNELDEDIKTIELKQKVLGNLKELQLLKDTAQINYLTATYHLNYESYEKVASEYDSTEKKIKDETNKIDILKKALPEVKKEMKSMEEEHQSFSKALKPFNEYKDVLKERSQQLKNLDALQKIELPTIDHSNIYDINIDNYGNDLIIEKIENLNGVIDKYESIENLRSKTQSQIEKIDLYKSEKNKSLDELQTLHRILDAGDEGSLIAQIVKEGNNLTKAQETVLFGLLKKVSWKEPDNPIRDSQFTTDITLIEEANIREDKVNSGYWFKVGKLQTFVPYSEENQIFADTSEMKDAKAKKQIALNNEIASIQAELIEIQKFEQGDSYDSSLIEALKNINKDLKDFSLYESSKEGMSISKKLASKITKDKDSLTASFNVLENLRLQIPILITDEDIDVQLSSFSKQVSSKYSDYQRLESKHKTSKGTIKQKEENLETLGKLLSSLKKDSKETKVKFENSLDSFKKQFSELNIEELKPKNLTDFNLNNLLEDYNDQRDSYITAYGKASSQFDTTKDDLEVKNQMNDKNYSFNVLELILLGPKIKYTENLGPALKKANSNRTKVMEAIIQAMLRIFKMTKIKYKDFEKTVEDLNDFFDERLISDKYHFKIDFIPNETFKIDWMKNLQSSTQAAYSEGELQFSGSVESFVENIFAEATSHREKIKFSDLLDPKTYFDLSTRLLDKDGIDQTGSTGQSYTALVLLGIGRLSIVQKDDNKGVKFLILEEVSNMDKGNFNTFPNIAKEFGYQMLTMTPEPYGSSENEGWYLHHLIEGYEDSNINHSPPSSYFKTNENRKDLIDYIETVNS</sequence>
<name>A0ABT7ZUU6_9FLAO</name>
<feature type="coiled-coil region" evidence="1">
    <location>
        <begin position="665"/>
        <end position="699"/>
    </location>
</feature>
<protein>
    <recommendedName>
        <fullName evidence="4">MukB N-terminal domain-containing protein</fullName>
    </recommendedName>
</protein>
<keyword evidence="1" id="KW-0175">Coiled coil</keyword>
<evidence type="ECO:0000313" key="2">
    <source>
        <dbReference type="EMBL" id="MDN3492785.1"/>
    </source>
</evidence>
<evidence type="ECO:0000313" key="3">
    <source>
        <dbReference type="Proteomes" id="UP001231197"/>
    </source>
</evidence>
<evidence type="ECO:0008006" key="4">
    <source>
        <dbReference type="Google" id="ProtNLM"/>
    </source>
</evidence>
<proteinExistence type="predicted"/>
<feature type="coiled-coil region" evidence="1">
    <location>
        <begin position="300"/>
        <end position="348"/>
    </location>
</feature>
<organism evidence="2 3">
    <name type="scientific">Winogradskyella bathintestinalis</name>
    <dbReference type="NCBI Taxonomy" id="3035208"/>
    <lineage>
        <taxon>Bacteria</taxon>
        <taxon>Pseudomonadati</taxon>
        <taxon>Bacteroidota</taxon>
        <taxon>Flavobacteriia</taxon>
        <taxon>Flavobacteriales</taxon>
        <taxon>Flavobacteriaceae</taxon>
        <taxon>Winogradskyella</taxon>
    </lineage>
</organism>
<gene>
    <name evidence="2" type="ORF">QMA06_08630</name>
</gene>
<comment type="caution">
    <text evidence="2">The sequence shown here is derived from an EMBL/GenBank/DDBJ whole genome shotgun (WGS) entry which is preliminary data.</text>
</comment>
<dbReference type="Proteomes" id="UP001231197">
    <property type="component" value="Unassembled WGS sequence"/>
</dbReference>
<evidence type="ECO:0000256" key="1">
    <source>
        <dbReference type="SAM" id="Coils"/>
    </source>
</evidence>
<reference evidence="2 3" key="1">
    <citation type="journal article" date="2023" name="Int. J. Syst. Evol. Microbiol.">
        <title>Winogradskyella bathintestinalis sp. nov., isolated from the intestine of the deep-sea loosejaw dragonfish, Malacosteus niger.</title>
        <authorList>
            <person name="Uniacke-Lowe S."/>
            <person name="Johnson C.N."/>
            <person name="Stanton C."/>
            <person name="Hill C."/>
            <person name="Ross P."/>
        </authorList>
    </citation>
    <scope>NUCLEOTIDE SEQUENCE [LARGE SCALE GENOMIC DNA]</scope>
    <source>
        <strain evidence="2 3">APC 3343</strain>
    </source>
</reference>
<keyword evidence="3" id="KW-1185">Reference proteome</keyword>
<dbReference type="RefSeq" id="WP_290206432.1">
    <property type="nucleotide sequence ID" value="NZ_JASDDK010000002.1"/>
</dbReference>
<accession>A0ABT7ZUU6</accession>
<dbReference type="Gene3D" id="3.40.1140.10">
    <property type="match status" value="1"/>
</dbReference>